<evidence type="ECO:0000313" key="13">
    <source>
        <dbReference type="EMBL" id="GGA87374.1"/>
    </source>
</evidence>
<comment type="subunit">
    <text evidence="3">The complex is composed of two ATP-binding proteins (HrtA), two transmembrane proteins (HrtB) and a solute-binding protein.</text>
</comment>
<reference evidence="16" key="3">
    <citation type="journal article" date="2019" name="Int. J. Syst. Evol. Microbiol.">
        <title>The Global Catalogue of Microorganisms (GCM) 10K type strain sequencing project: providing services to taxonomists for standard genome sequencing and annotation.</title>
        <authorList>
            <consortium name="The Broad Institute Genomics Platform"/>
            <consortium name="The Broad Institute Genome Sequencing Center for Infectious Disease"/>
            <person name="Wu L."/>
            <person name="Ma J."/>
        </authorList>
    </citation>
    <scope>NUCLEOTIDE SEQUENCE [LARGE SCALE GENOMIC DNA]</scope>
    <source>
        <strain evidence="16">CCM 4175</strain>
    </source>
</reference>
<comment type="subcellular location">
    <subcellularLocation>
        <location evidence="1">Cell membrane</location>
        <topology evidence="1">Multi-pass membrane protein</topology>
    </subcellularLocation>
</comment>
<dbReference type="InterPro" id="IPR051125">
    <property type="entry name" value="ABC-4/HrtB_transporter"/>
</dbReference>
<dbReference type="GO" id="GO:0016787">
    <property type="term" value="F:hydrolase activity"/>
    <property type="evidence" value="ECO:0007669"/>
    <property type="project" value="UniProtKB-KW"/>
</dbReference>
<dbReference type="KEGG" id="smus:C7J88_05985"/>
<feature type="transmembrane region" description="Helical" evidence="11">
    <location>
        <begin position="317"/>
        <end position="338"/>
    </location>
</feature>
<evidence type="ECO:0000313" key="15">
    <source>
        <dbReference type="Proteomes" id="UP000243706"/>
    </source>
</evidence>
<evidence type="ECO:0000256" key="9">
    <source>
        <dbReference type="ARBA" id="ARBA00023136"/>
    </source>
</evidence>
<dbReference type="AlphaFoldDB" id="A0A240CA78"/>
<evidence type="ECO:0000256" key="7">
    <source>
        <dbReference type="ARBA" id="ARBA00022692"/>
    </source>
</evidence>
<comment type="function">
    <text evidence="10">Part of the ABC transporter complex hrt involved in hemin import. Responsible for the translocation of the substrate across the membrane.</text>
</comment>
<evidence type="ECO:0000256" key="10">
    <source>
        <dbReference type="ARBA" id="ARBA00024973"/>
    </source>
</evidence>
<reference evidence="13" key="4">
    <citation type="submission" date="2024-05" db="EMBL/GenBank/DDBJ databases">
        <authorList>
            <person name="Sun Q."/>
            <person name="Sedlacek I."/>
        </authorList>
    </citation>
    <scope>NUCLEOTIDE SEQUENCE</scope>
    <source>
        <strain evidence="13">CCM 4175</strain>
    </source>
</reference>
<evidence type="ECO:0000256" key="5">
    <source>
        <dbReference type="ARBA" id="ARBA00022448"/>
    </source>
</evidence>
<evidence type="ECO:0000313" key="16">
    <source>
        <dbReference type="Proteomes" id="UP000652995"/>
    </source>
</evidence>
<dbReference type="InterPro" id="IPR003838">
    <property type="entry name" value="ABC3_permease_C"/>
</dbReference>
<dbReference type="Proteomes" id="UP000243706">
    <property type="component" value="Chromosome 1"/>
</dbReference>
<keyword evidence="5" id="KW-0813">Transport</keyword>
<dbReference type="PANTHER" id="PTHR43738:SF1">
    <property type="entry name" value="HEMIN TRANSPORT SYSTEM PERMEASE PROTEIN HRTB-RELATED"/>
    <property type="match status" value="1"/>
</dbReference>
<evidence type="ECO:0000256" key="1">
    <source>
        <dbReference type="ARBA" id="ARBA00004651"/>
    </source>
</evidence>
<evidence type="ECO:0000256" key="11">
    <source>
        <dbReference type="SAM" id="Phobius"/>
    </source>
</evidence>
<dbReference type="Pfam" id="PF02687">
    <property type="entry name" value="FtsX"/>
    <property type="match status" value="1"/>
</dbReference>
<reference evidence="14 15" key="2">
    <citation type="submission" date="2017-06" db="EMBL/GenBank/DDBJ databases">
        <authorList>
            <consortium name="Pathogen Informatics"/>
        </authorList>
    </citation>
    <scope>NUCLEOTIDE SEQUENCE [LARGE SCALE GENOMIC DNA]</scope>
    <source>
        <strain evidence="14 15">NCTC13833</strain>
    </source>
</reference>
<protein>
    <recommendedName>
        <fullName evidence="4">Putative hemin transport system permease protein HrtB</fullName>
    </recommendedName>
</protein>
<evidence type="ECO:0000256" key="4">
    <source>
        <dbReference type="ARBA" id="ARBA00016962"/>
    </source>
</evidence>
<evidence type="ECO:0000259" key="12">
    <source>
        <dbReference type="Pfam" id="PF02687"/>
    </source>
</evidence>
<dbReference type="EMBL" id="LT906464">
    <property type="protein sequence ID" value="SNW04136.1"/>
    <property type="molecule type" value="Genomic_DNA"/>
</dbReference>
<keyword evidence="9 11" id="KW-0472">Membrane</keyword>
<dbReference type="PANTHER" id="PTHR43738">
    <property type="entry name" value="ABC TRANSPORTER, MEMBRANE PROTEIN"/>
    <property type="match status" value="1"/>
</dbReference>
<evidence type="ECO:0000313" key="14">
    <source>
        <dbReference type="EMBL" id="SNW04136.1"/>
    </source>
</evidence>
<feature type="transmembrane region" description="Helical" evidence="11">
    <location>
        <begin position="275"/>
        <end position="305"/>
    </location>
</feature>
<evidence type="ECO:0000256" key="2">
    <source>
        <dbReference type="ARBA" id="ARBA00008697"/>
    </source>
</evidence>
<evidence type="ECO:0000256" key="6">
    <source>
        <dbReference type="ARBA" id="ARBA00022475"/>
    </source>
</evidence>
<evidence type="ECO:0000256" key="3">
    <source>
        <dbReference type="ARBA" id="ARBA00011131"/>
    </source>
</evidence>
<accession>A0A240CA78</accession>
<proteinExistence type="inferred from homology"/>
<dbReference type="OrthoDB" id="384327at2"/>
<dbReference type="EMBL" id="BMCB01000004">
    <property type="protein sequence ID" value="GGA87374.1"/>
    <property type="molecule type" value="Genomic_DNA"/>
</dbReference>
<dbReference type="Proteomes" id="UP000652995">
    <property type="component" value="Unassembled WGS sequence"/>
</dbReference>
<dbReference type="RefSeq" id="WP_095117723.1">
    <property type="nucleotide sequence ID" value="NZ_BMCB01000004.1"/>
</dbReference>
<organism evidence="14 15">
    <name type="scientific">Staphylococcus muscae</name>
    <dbReference type="NCBI Taxonomy" id="1294"/>
    <lineage>
        <taxon>Bacteria</taxon>
        <taxon>Bacillati</taxon>
        <taxon>Bacillota</taxon>
        <taxon>Bacilli</taxon>
        <taxon>Bacillales</taxon>
        <taxon>Staphylococcaceae</taxon>
        <taxon>Staphylococcus</taxon>
    </lineage>
</organism>
<name>A0A240CA78_9STAP</name>
<keyword evidence="8 11" id="KW-1133">Transmembrane helix</keyword>
<feature type="domain" description="ABC3 transporter permease C-terminal" evidence="12">
    <location>
        <begin position="234"/>
        <end position="345"/>
    </location>
</feature>
<reference evidence="13" key="1">
    <citation type="journal article" date="2014" name="Int. J. Syst. Evol. Microbiol.">
        <title>Complete genome of a new Firmicutes species belonging to the dominant human colonic microbiota ('Ruminococcus bicirculans') reveals two chromosomes and a selective capacity to utilize plant glucans.</title>
        <authorList>
            <consortium name="NISC Comparative Sequencing Program"/>
            <person name="Wegmann U."/>
            <person name="Louis P."/>
            <person name="Goesmann A."/>
            <person name="Henrissat B."/>
            <person name="Duncan S.H."/>
            <person name="Flint H.J."/>
        </authorList>
    </citation>
    <scope>NUCLEOTIDE SEQUENCE</scope>
    <source>
        <strain evidence="13">CCM 4175</strain>
    </source>
</reference>
<gene>
    <name evidence="14" type="primary">macB_3</name>
    <name evidence="13" type="synonym">hrtB</name>
    <name evidence="13" type="ORF">GCM10007183_09400</name>
    <name evidence="14" type="ORF">SAMEA4412661_01868</name>
</gene>
<dbReference type="GO" id="GO:0005886">
    <property type="term" value="C:plasma membrane"/>
    <property type="evidence" value="ECO:0007669"/>
    <property type="project" value="UniProtKB-SubCell"/>
</dbReference>
<comment type="similarity">
    <text evidence="2">Belongs to the ABC-4 integral membrane protein family. HrtB subfamily.</text>
</comment>
<keyword evidence="6" id="KW-1003">Cell membrane</keyword>
<sequence length="354" mass="39406">MKLAISELTFYKFRYALILFIVVLLASMVLFITGLAQGLARENVSMLNGFQTERYVVQKDSEDLLEKSRFTPETQAEIEKVTENPPIKIAQVSTKFNDYKEDMLFTNIPKKEWPQLEKGEYPQNNQEVVLNSKLKGEGIQVGDWIQIPEHDQKIQVVGFFDHAMHSHANVAMMTDEGLTRVAGKQVATAVYPLHDNSKETVKELESIDGVKVVTKDDLKAAIPSYQAEQLPLNMMVVSLFVITAIVLTAFFYVMTIQKTPEIGILKAVGIKTGHLLWALILQILFVTMLGVLIGIGLVVGLSMFLPATMPFIVTPTLIMLTIVIFIFVTLVGALLSFIRVYKIDPIDAIGGGIA</sequence>
<evidence type="ECO:0000256" key="8">
    <source>
        <dbReference type="ARBA" id="ARBA00022989"/>
    </source>
</evidence>
<keyword evidence="16" id="KW-1185">Reference proteome</keyword>
<keyword evidence="7 11" id="KW-0812">Transmembrane</keyword>
<feature type="transmembrane region" description="Helical" evidence="11">
    <location>
        <begin position="232"/>
        <end position="254"/>
    </location>
</feature>
<keyword evidence="14" id="KW-0378">Hydrolase</keyword>